<sequence>IQSLLQAGEIYVFRVRTGKKFVYHDFFQRIQSPILGMFVIPEEVAEAAAGALGTSGLLPDFLGLDTLGFRNSGSDLSPSGAFIK</sequence>
<gene>
    <name evidence="1" type="ORF">CRM22_011063</name>
</gene>
<evidence type="ECO:0000313" key="1">
    <source>
        <dbReference type="EMBL" id="TGZ46968.1"/>
    </source>
</evidence>
<name>A0A4S2KH40_OPIFE</name>
<feature type="non-terminal residue" evidence="1">
    <location>
        <position position="1"/>
    </location>
</feature>
<dbReference type="Proteomes" id="UP000308267">
    <property type="component" value="Unassembled WGS sequence"/>
</dbReference>
<protein>
    <submittedName>
        <fullName evidence="1">Uncharacterized protein</fullName>
    </submittedName>
</protein>
<dbReference type="EMBL" id="SJOL01012002">
    <property type="protein sequence ID" value="TGZ46968.1"/>
    <property type="molecule type" value="Genomic_DNA"/>
</dbReference>
<organism evidence="1 2">
    <name type="scientific">Opisthorchis felineus</name>
    <dbReference type="NCBI Taxonomy" id="147828"/>
    <lineage>
        <taxon>Eukaryota</taxon>
        <taxon>Metazoa</taxon>
        <taxon>Spiralia</taxon>
        <taxon>Lophotrochozoa</taxon>
        <taxon>Platyhelminthes</taxon>
        <taxon>Trematoda</taxon>
        <taxon>Digenea</taxon>
        <taxon>Opisthorchiida</taxon>
        <taxon>Opisthorchiata</taxon>
        <taxon>Opisthorchiidae</taxon>
        <taxon>Opisthorchis</taxon>
    </lineage>
</organism>
<dbReference type="AlphaFoldDB" id="A0A4S2KH40"/>
<keyword evidence="2" id="KW-1185">Reference proteome</keyword>
<comment type="caution">
    <text evidence="1">The sequence shown here is derived from an EMBL/GenBank/DDBJ whole genome shotgun (WGS) entry which is preliminary data.</text>
</comment>
<reference evidence="1 2" key="1">
    <citation type="journal article" date="2019" name="BMC Genomics">
        <title>New insights from Opisthorchis felineus genome: update on genomics of the epidemiologically important liver flukes.</title>
        <authorList>
            <person name="Ershov N.I."/>
            <person name="Mordvinov V.A."/>
            <person name="Prokhortchouk E.B."/>
            <person name="Pakharukova M.Y."/>
            <person name="Gunbin K.V."/>
            <person name="Ustyantsev K."/>
            <person name="Genaev M.A."/>
            <person name="Blinov A.G."/>
            <person name="Mazur A."/>
            <person name="Boulygina E."/>
            <person name="Tsygankova S."/>
            <person name="Khrameeva E."/>
            <person name="Chekanov N."/>
            <person name="Fan G."/>
            <person name="Xiao A."/>
            <person name="Zhang H."/>
            <person name="Xu X."/>
            <person name="Yang H."/>
            <person name="Solovyev V."/>
            <person name="Lee S.M."/>
            <person name="Liu X."/>
            <person name="Afonnikov D.A."/>
            <person name="Skryabin K.G."/>
        </authorList>
    </citation>
    <scope>NUCLEOTIDE SEQUENCE [LARGE SCALE GENOMIC DNA]</scope>
    <source>
        <strain evidence="1">AK-0245</strain>
        <tissue evidence="1">Whole organism</tissue>
    </source>
</reference>
<feature type="non-terminal residue" evidence="1">
    <location>
        <position position="84"/>
    </location>
</feature>
<accession>A0A4S2KH40</accession>
<proteinExistence type="predicted"/>
<evidence type="ECO:0000313" key="2">
    <source>
        <dbReference type="Proteomes" id="UP000308267"/>
    </source>
</evidence>